<feature type="non-terminal residue" evidence="1">
    <location>
        <position position="1"/>
    </location>
</feature>
<protein>
    <submittedName>
        <fullName evidence="1">Putative tick transposon</fullName>
    </submittedName>
</protein>
<accession>A0A1E1XNH0</accession>
<name>A0A1E1XNH0_AMBSC</name>
<reference evidence="1" key="2">
    <citation type="journal article" date="2017" name="Front. Cell. Infect. Microbiol.">
        <title>Analysis of the Salivary Gland Transcriptome of Unfed and Partially Fed Amblyomma sculptum Ticks and Descriptive Proteome of the Saliva.</title>
        <authorList>
            <person name="Esteves E."/>
            <person name="Maruyama S.R."/>
            <person name="Kawahara R."/>
            <person name="Fujita A."/>
            <person name="Martins L.A."/>
            <person name="Righi A.A."/>
            <person name="Costa F.B."/>
            <person name="Palmisano G."/>
            <person name="Labruna M.B."/>
            <person name="Sa-Nunes A."/>
            <person name="Ribeiro J.M.C."/>
            <person name="Fogaca A.C."/>
        </authorList>
    </citation>
    <scope>NUCLEOTIDE SEQUENCE</scope>
</reference>
<dbReference type="AlphaFoldDB" id="A0A1E1XNH0"/>
<dbReference type="EMBL" id="GFAA01002630">
    <property type="protein sequence ID" value="JAU00805.1"/>
    <property type="molecule type" value="mRNA"/>
</dbReference>
<organism evidence="1">
    <name type="scientific">Amblyomma sculptum</name>
    <name type="common">Tick</name>
    <dbReference type="NCBI Taxonomy" id="1581419"/>
    <lineage>
        <taxon>Eukaryota</taxon>
        <taxon>Metazoa</taxon>
        <taxon>Ecdysozoa</taxon>
        <taxon>Arthropoda</taxon>
        <taxon>Chelicerata</taxon>
        <taxon>Arachnida</taxon>
        <taxon>Acari</taxon>
        <taxon>Parasitiformes</taxon>
        <taxon>Ixodida</taxon>
        <taxon>Ixodoidea</taxon>
        <taxon>Ixodidae</taxon>
        <taxon>Amblyomminae</taxon>
        <taxon>Amblyomma</taxon>
    </lineage>
</organism>
<sequence>KHRTKVGAGEDGNLALHCSRCPGKCSSRFADVTILGYGKTRKAREIFEAFQIAKHDDACVSSPSIALTAKEFHYLSDHV</sequence>
<reference evidence="1" key="1">
    <citation type="submission" date="2016-09" db="EMBL/GenBank/DDBJ databases">
        <authorList>
            <person name="Capua I."/>
            <person name="De Benedictis P."/>
            <person name="Joannis T."/>
            <person name="Lombin L.H."/>
            <person name="Cattoli G."/>
        </authorList>
    </citation>
    <scope>NUCLEOTIDE SEQUENCE</scope>
</reference>
<evidence type="ECO:0000313" key="1">
    <source>
        <dbReference type="EMBL" id="JAU00805.1"/>
    </source>
</evidence>
<proteinExistence type="evidence at transcript level"/>